<gene>
    <name evidence="1" type="ORF">HERILL_LOCUS1758</name>
</gene>
<proteinExistence type="predicted"/>
<organism evidence="1 2">
    <name type="scientific">Hermetia illucens</name>
    <name type="common">Black soldier fly</name>
    <dbReference type="NCBI Taxonomy" id="343691"/>
    <lineage>
        <taxon>Eukaryota</taxon>
        <taxon>Metazoa</taxon>
        <taxon>Ecdysozoa</taxon>
        <taxon>Arthropoda</taxon>
        <taxon>Hexapoda</taxon>
        <taxon>Insecta</taxon>
        <taxon>Pterygota</taxon>
        <taxon>Neoptera</taxon>
        <taxon>Endopterygota</taxon>
        <taxon>Diptera</taxon>
        <taxon>Brachycera</taxon>
        <taxon>Stratiomyomorpha</taxon>
        <taxon>Stratiomyidae</taxon>
        <taxon>Hermetiinae</taxon>
        <taxon>Hermetia</taxon>
    </lineage>
</organism>
<protein>
    <submittedName>
        <fullName evidence="1">Uncharacterized protein</fullName>
    </submittedName>
</protein>
<dbReference type="Proteomes" id="UP000594454">
    <property type="component" value="Chromosome 1"/>
</dbReference>
<keyword evidence="2" id="KW-1185">Reference proteome</keyword>
<evidence type="ECO:0000313" key="2">
    <source>
        <dbReference type="Proteomes" id="UP000594454"/>
    </source>
</evidence>
<name>A0A7R8UCZ2_HERIL</name>
<accession>A0A7R8UCZ2</accession>
<dbReference type="EMBL" id="LR899009">
    <property type="protein sequence ID" value="CAD7078497.1"/>
    <property type="molecule type" value="Genomic_DNA"/>
</dbReference>
<sequence>MKYGLQRVNCYKTCAIKLLQLSTKQLRCELITSDYLLLKLSNIDIIEHIMSRNGPTTPILQRSGPEVLVKE</sequence>
<dbReference type="AlphaFoldDB" id="A0A7R8UCZ2"/>
<reference evidence="1 2" key="1">
    <citation type="submission" date="2020-11" db="EMBL/GenBank/DDBJ databases">
        <authorList>
            <person name="Wallbank WR R."/>
            <person name="Pardo Diaz C."/>
            <person name="Kozak K."/>
            <person name="Martin S."/>
            <person name="Jiggins C."/>
            <person name="Moest M."/>
            <person name="Warren A I."/>
            <person name="Generalovic N T."/>
            <person name="Byers J.R.P. K."/>
            <person name="Montejo-Kovacevich G."/>
            <person name="Yen C E."/>
        </authorList>
    </citation>
    <scope>NUCLEOTIDE SEQUENCE [LARGE SCALE GENOMIC DNA]</scope>
</reference>
<evidence type="ECO:0000313" key="1">
    <source>
        <dbReference type="EMBL" id="CAD7078497.1"/>
    </source>
</evidence>
<dbReference type="InParanoid" id="A0A7R8UCZ2"/>